<evidence type="ECO:0000256" key="3">
    <source>
        <dbReference type="ARBA" id="ARBA00022643"/>
    </source>
</evidence>
<feature type="binding site" evidence="7">
    <location>
        <position position="122"/>
    </location>
    <ligand>
        <name>FMN</name>
        <dbReference type="ChEBI" id="CHEBI:58210"/>
    </ligand>
</feature>
<dbReference type="PANTHER" id="PTHR10578:SF107">
    <property type="entry name" value="2-HYDROXYACID OXIDASE 1"/>
    <property type="match status" value="1"/>
</dbReference>
<sequence length="373" mass="39469">MPCSKRFPLPPLASIPPQIACVTDYESYAQERVEAGSWAYLNSAAADQLTRRSNRCALDAIRLLTRNMMPMRGGHTQLDLFGTTYAHPIFIAPVAYHRLVHPDGELATALAAQAMQALMVLSTLSSIALEEVAASTAAPLWFQLYLQPEKAQTRTLVSRAEAAGYRALVVTIDAPITGLRNVEQRAGFVLPGHICAANLRGMPSPPAHTAAPGTNPIFGSALVQAMPTWEDLAWLVSITRLPVLAKGVLNPKDAEDAMAAGVAGIIVSNHGGRVLDTLPATIEALPAVAQAIGGKVPILFDGGIRRGTDIVKVLALGANAVLVGLPIIHGLAAAGATGVAHVLHMLRTELEMAMMLCGCRNLGEINCDVLWQP</sequence>
<gene>
    <name evidence="9" type="ORF">DD666_10545</name>
</gene>
<evidence type="ECO:0000256" key="4">
    <source>
        <dbReference type="ARBA" id="ARBA00023002"/>
    </source>
</evidence>
<feature type="binding site" evidence="7">
    <location>
        <position position="273"/>
    </location>
    <ligand>
        <name>glyoxylate</name>
        <dbReference type="ChEBI" id="CHEBI:36655"/>
    </ligand>
</feature>
<reference evidence="9 10" key="1">
    <citation type="journal article" date="2018" name="Nat. Biotechnol.">
        <title>A standardized bacterial taxonomy based on genome phylogeny substantially revises the tree of life.</title>
        <authorList>
            <person name="Parks D.H."/>
            <person name="Chuvochina M."/>
            <person name="Waite D.W."/>
            <person name="Rinke C."/>
            <person name="Skarshewski A."/>
            <person name="Chaumeil P.A."/>
            <person name="Hugenholtz P."/>
        </authorList>
    </citation>
    <scope>NUCLEOTIDE SEQUENCE [LARGE SCALE GENOMIC DNA]</scope>
    <source>
        <strain evidence="9">UBA10707</strain>
    </source>
</reference>
<feature type="binding site" evidence="7">
    <location>
        <position position="171"/>
    </location>
    <ligand>
        <name>FMN</name>
        <dbReference type="ChEBI" id="CHEBI:58210"/>
    </ligand>
</feature>
<keyword evidence="4" id="KW-0560">Oxidoreductase</keyword>
<protein>
    <submittedName>
        <fullName evidence="9">Alpha-hydroxy-acid oxidizing enzyme</fullName>
    </submittedName>
</protein>
<feature type="binding site" evidence="7">
    <location>
        <position position="145"/>
    </location>
    <ligand>
        <name>glyoxylate</name>
        <dbReference type="ChEBI" id="CHEBI:36655"/>
    </ligand>
</feature>
<dbReference type="PIRSF" id="PIRSF000138">
    <property type="entry name" value="Al-hdrx_acd_dh"/>
    <property type="match status" value="1"/>
</dbReference>
<feature type="binding site" evidence="7">
    <location>
        <position position="268"/>
    </location>
    <ligand>
        <name>FMN</name>
        <dbReference type="ChEBI" id="CHEBI:58210"/>
    </ligand>
</feature>
<dbReference type="InterPro" id="IPR000262">
    <property type="entry name" value="FMN-dep_DH"/>
</dbReference>
<dbReference type="PROSITE" id="PS51349">
    <property type="entry name" value="FMN_HYDROXY_ACID_DH_2"/>
    <property type="match status" value="1"/>
</dbReference>
<dbReference type="GO" id="GO:0016614">
    <property type="term" value="F:oxidoreductase activity, acting on CH-OH group of donors"/>
    <property type="evidence" value="ECO:0007669"/>
    <property type="project" value="UniProtKB-ARBA"/>
</dbReference>
<feature type="binding site" evidence="7">
    <location>
        <position position="246"/>
    </location>
    <ligand>
        <name>FMN</name>
        <dbReference type="ChEBI" id="CHEBI:58210"/>
    </ligand>
</feature>
<organism evidence="9 10">
    <name type="scientific">Advenella kashmirensis</name>
    <dbReference type="NCBI Taxonomy" id="310575"/>
    <lineage>
        <taxon>Bacteria</taxon>
        <taxon>Pseudomonadati</taxon>
        <taxon>Pseudomonadota</taxon>
        <taxon>Betaproteobacteria</taxon>
        <taxon>Burkholderiales</taxon>
        <taxon>Alcaligenaceae</taxon>
    </lineage>
</organism>
<evidence type="ECO:0000256" key="5">
    <source>
        <dbReference type="ARBA" id="ARBA00024042"/>
    </source>
</evidence>
<dbReference type="Gene3D" id="3.20.20.70">
    <property type="entry name" value="Aldolase class I"/>
    <property type="match status" value="1"/>
</dbReference>
<feature type="binding site" evidence="7">
    <location>
        <position position="180"/>
    </location>
    <ligand>
        <name>glyoxylate</name>
        <dbReference type="ChEBI" id="CHEBI:36655"/>
    </ligand>
</feature>
<feature type="active site" description="Proton acceptor" evidence="6">
    <location>
        <position position="270"/>
    </location>
</feature>
<feature type="domain" description="FMN hydroxy acid dehydrogenase" evidence="8">
    <location>
        <begin position="14"/>
        <end position="373"/>
    </location>
</feature>
<feature type="binding site" evidence="7">
    <location>
        <position position="143"/>
    </location>
    <ligand>
        <name>FMN</name>
        <dbReference type="ChEBI" id="CHEBI:58210"/>
    </ligand>
</feature>
<dbReference type="EMBL" id="DOEK01000027">
    <property type="protein sequence ID" value="HBP29842.1"/>
    <property type="molecule type" value="Genomic_DNA"/>
</dbReference>
<dbReference type="AlphaFoldDB" id="A0A356LG04"/>
<evidence type="ECO:0000313" key="10">
    <source>
        <dbReference type="Proteomes" id="UP000264036"/>
    </source>
</evidence>
<proteinExistence type="inferred from homology"/>
<evidence type="ECO:0000256" key="7">
    <source>
        <dbReference type="PIRSR" id="PIRSR000138-2"/>
    </source>
</evidence>
<dbReference type="FunFam" id="3.20.20.70:FF:000029">
    <property type="entry name" value="L-lactate dehydrogenase"/>
    <property type="match status" value="1"/>
</dbReference>
<accession>A0A356LG04</accession>
<dbReference type="GO" id="GO:0010181">
    <property type="term" value="F:FMN binding"/>
    <property type="evidence" value="ECO:0007669"/>
    <property type="project" value="InterPro"/>
</dbReference>
<dbReference type="CDD" id="cd02809">
    <property type="entry name" value="alpha_hydroxyacid_oxid_FMN"/>
    <property type="match status" value="1"/>
</dbReference>
<feature type="binding site" evidence="7">
    <location>
        <begin position="301"/>
        <end position="305"/>
    </location>
    <ligand>
        <name>FMN</name>
        <dbReference type="ChEBI" id="CHEBI:58210"/>
    </ligand>
</feature>
<evidence type="ECO:0000256" key="6">
    <source>
        <dbReference type="PIRSR" id="PIRSR000138-1"/>
    </source>
</evidence>
<name>A0A356LG04_9BURK</name>
<dbReference type="InterPro" id="IPR012133">
    <property type="entry name" value="Alpha-hydoxy_acid_DH_FMN"/>
</dbReference>
<dbReference type="InterPro" id="IPR013785">
    <property type="entry name" value="Aldolase_TIM"/>
</dbReference>
<keyword evidence="3 7" id="KW-0288">FMN</keyword>
<comment type="cofactor">
    <cofactor evidence="1">
        <name>FMN</name>
        <dbReference type="ChEBI" id="CHEBI:58210"/>
    </cofactor>
</comment>
<evidence type="ECO:0000256" key="2">
    <source>
        <dbReference type="ARBA" id="ARBA00022630"/>
    </source>
</evidence>
<dbReference type="SUPFAM" id="SSF51395">
    <property type="entry name" value="FMN-linked oxidoreductases"/>
    <property type="match status" value="1"/>
</dbReference>
<feature type="binding site" evidence="7">
    <location>
        <position position="40"/>
    </location>
    <ligand>
        <name>glyoxylate</name>
        <dbReference type="ChEBI" id="CHEBI:36655"/>
    </ligand>
</feature>
<keyword evidence="2 7" id="KW-0285">Flavoprotein</keyword>
<comment type="similarity">
    <text evidence="5">Belongs to the FMN-dependent alpha-hydroxy acid dehydrogenase family.</text>
</comment>
<dbReference type="PANTHER" id="PTHR10578">
    <property type="entry name" value="S -2-HYDROXY-ACID OXIDASE-RELATED"/>
    <property type="match status" value="1"/>
</dbReference>
<feature type="binding site" evidence="7">
    <location>
        <position position="270"/>
    </location>
    <ligand>
        <name>glyoxylate</name>
        <dbReference type="ChEBI" id="CHEBI:36655"/>
    </ligand>
</feature>
<evidence type="ECO:0000256" key="1">
    <source>
        <dbReference type="ARBA" id="ARBA00001917"/>
    </source>
</evidence>
<dbReference type="Proteomes" id="UP000264036">
    <property type="component" value="Unassembled WGS sequence"/>
</dbReference>
<dbReference type="Pfam" id="PF01070">
    <property type="entry name" value="FMN_dh"/>
    <property type="match status" value="1"/>
</dbReference>
<dbReference type="InterPro" id="IPR037396">
    <property type="entry name" value="FMN_HAD"/>
</dbReference>
<evidence type="ECO:0000313" key="9">
    <source>
        <dbReference type="EMBL" id="HBP29842.1"/>
    </source>
</evidence>
<feature type="binding site" evidence="7">
    <location>
        <begin position="93"/>
        <end position="95"/>
    </location>
    <ligand>
        <name>FMN</name>
        <dbReference type="ChEBI" id="CHEBI:58210"/>
    </ligand>
</feature>
<evidence type="ECO:0000259" key="8">
    <source>
        <dbReference type="PROSITE" id="PS51349"/>
    </source>
</evidence>
<comment type="caution">
    <text evidence="9">The sequence shown here is derived from an EMBL/GenBank/DDBJ whole genome shotgun (WGS) entry which is preliminary data.</text>
</comment>